<dbReference type="Proteomes" id="UP000615026">
    <property type="component" value="Unassembled WGS sequence"/>
</dbReference>
<name>A0A929F9T1_LEPEC</name>
<protein>
    <submittedName>
        <fullName evidence="3">ATP-dependent zinc protease</fullName>
    </submittedName>
</protein>
<dbReference type="InterPro" id="IPR021109">
    <property type="entry name" value="Peptidase_aspartic_dom_sf"/>
</dbReference>
<dbReference type="Gene3D" id="2.40.70.10">
    <property type="entry name" value="Acid Proteases"/>
    <property type="match status" value="1"/>
</dbReference>
<proteinExistence type="predicted"/>
<dbReference type="GO" id="GO:0006508">
    <property type="term" value="P:proteolysis"/>
    <property type="evidence" value="ECO:0007669"/>
    <property type="project" value="UniProtKB-KW"/>
</dbReference>
<accession>A0A929F9T1</accession>
<dbReference type="GO" id="GO:0008233">
    <property type="term" value="F:peptidase activity"/>
    <property type="evidence" value="ECO:0007669"/>
    <property type="project" value="UniProtKB-KW"/>
</dbReference>
<dbReference type="PANTHER" id="PTHR38037">
    <property type="entry name" value="ZN_PROTEASE DOMAIN-CONTAINING PROTEIN"/>
    <property type="match status" value="1"/>
</dbReference>
<keyword evidence="3" id="KW-0645">Protease</keyword>
<keyword evidence="3" id="KW-0378">Hydrolase</keyword>
<dbReference type="InterPro" id="IPR008503">
    <property type="entry name" value="Asp_endopeptidase"/>
</dbReference>
<keyword evidence="4" id="KW-1185">Reference proteome</keyword>
<dbReference type="RefSeq" id="WP_193993983.1">
    <property type="nucleotide sequence ID" value="NZ_JADEXP010000136.1"/>
</dbReference>
<evidence type="ECO:0000313" key="4">
    <source>
        <dbReference type="Proteomes" id="UP000615026"/>
    </source>
</evidence>
<dbReference type="EMBL" id="JADEXP010000136">
    <property type="protein sequence ID" value="MBE9068032.1"/>
    <property type="molecule type" value="Genomic_DNA"/>
</dbReference>
<feature type="domain" description="Retropepsin-like aspartic endopeptidase" evidence="2">
    <location>
        <begin position="9"/>
        <end position="144"/>
    </location>
</feature>
<feature type="region of interest" description="Disordered" evidence="1">
    <location>
        <begin position="144"/>
        <end position="164"/>
    </location>
</feature>
<dbReference type="Pfam" id="PF05618">
    <property type="entry name" value="Zn_protease"/>
    <property type="match status" value="1"/>
</dbReference>
<reference evidence="3" key="1">
    <citation type="submission" date="2020-10" db="EMBL/GenBank/DDBJ databases">
        <authorList>
            <person name="Castelo-Branco R."/>
            <person name="Eusebio N."/>
            <person name="Adriana R."/>
            <person name="Vieira A."/>
            <person name="Brugerolle De Fraissinette N."/>
            <person name="Rezende De Castro R."/>
            <person name="Schneider M.P."/>
            <person name="Vasconcelos V."/>
            <person name="Leao P.N."/>
        </authorList>
    </citation>
    <scope>NUCLEOTIDE SEQUENCE</scope>
    <source>
        <strain evidence="3">LEGE 11479</strain>
    </source>
</reference>
<sequence length="164" mass="18323">MNSKQLSTIGWREWLSLPELGVPNIKVKVDTGARSSAIHAINIEQFEAHGIKKVRFQVAPVQSDNERLVMVETTLLEERAITDSGGHQQVRPVIMTSVCLGELQWPIELTLTNRDVMGFRMLLGRQAVKDRFLVNPGQSYIQSQDISKEGSTDLTDLSNGDDFS</sequence>
<evidence type="ECO:0000313" key="3">
    <source>
        <dbReference type="EMBL" id="MBE9068032.1"/>
    </source>
</evidence>
<organism evidence="3 4">
    <name type="scientific">Leptolyngbya cf. ectocarpi LEGE 11479</name>
    <dbReference type="NCBI Taxonomy" id="1828722"/>
    <lineage>
        <taxon>Bacteria</taxon>
        <taxon>Bacillati</taxon>
        <taxon>Cyanobacteriota</taxon>
        <taxon>Cyanophyceae</taxon>
        <taxon>Leptolyngbyales</taxon>
        <taxon>Leptolyngbyaceae</taxon>
        <taxon>Leptolyngbya group</taxon>
        <taxon>Leptolyngbya</taxon>
    </lineage>
</organism>
<evidence type="ECO:0000256" key="1">
    <source>
        <dbReference type="SAM" id="MobiDB-lite"/>
    </source>
</evidence>
<dbReference type="PANTHER" id="PTHR38037:SF1">
    <property type="entry name" value="ATP-DEPENDENT ZINC PROTEASE DOMAIN-CONTAINING PROTEIN-RELATED"/>
    <property type="match status" value="1"/>
</dbReference>
<comment type="caution">
    <text evidence="3">The sequence shown here is derived from an EMBL/GenBank/DDBJ whole genome shotgun (WGS) entry which is preliminary data.</text>
</comment>
<dbReference type="SUPFAM" id="SSF50630">
    <property type="entry name" value="Acid proteases"/>
    <property type="match status" value="1"/>
</dbReference>
<dbReference type="AlphaFoldDB" id="A0A929F9T1"/>
<gene>
    <name evidence="3" type="ORF">IQ260_15380</name>
</gene>
<evidence type="ECO:0000259" key="2">
    <source>
        <dbReference type="Pfam" id="PF05618"/>
    </source>
</evidence>